<evidence type="ECO:0000313" key="2">
    <source>
        <dbReference type="EMBL" id="NYI44864.1"/>
    </source>
</evidence>
<dbReference type="PROSITE" id="PS51257">
    <property type="entry name" value="PROKAR_LIPOPROTEIN"/>
    <property type="match status" value="1"/>
</dbReference>
<keyword evidence="1" id="KW-0732">Signal</keyword>
<feature type="signal peptide" evidence="1">
    <location>
        <begin position="1"/>
        <end position="18"/>
    </location>
</feature>
<sequence>MKLSLRSMRLLAVTPLLAAALAGCGSSDDEKEAAGEPLVGTFKLDPGHCDAKGATGSYFRMIQPGGTVEKGGYFLNPDSKCPDQSFSVAVAGSDGGLRTGEFQPGPDPAFNKRGDALAAQITKPGTFTAIKFAISTPSVDPGTGEKLPKPEIRNDDGELSGQLTAWTAGWNNLYFNQGSPKPDGSTKGLTTPVSGTYDEESGHFELTWSSTIAGGPFDRFSGYWHLEGTFVPAT</sequence>
<proteinExistence type="predicted"/>
<reference evidence="2 3" key="1">
    <citation type="submission" date="2020-07" db="EMBL/GenBank/DDBJ databases">
        <title>Sequencing the genomes of 1000 actinobacteria strains.</title>
        <authorList>
            <person name="Klenk H.-P."/>
        </authorList>
    </citation>
    <scope>NUCLEOTIDE SEQUENCE [LARGE SCALE GENOMIC DNA]</scope>
    <source>
        <strain evidence="2 3">DSM 15131</strain>
    </source>
</reference>
<evidence type="ECO:0008006" key="4">
    <source>
        <dbReference type="Google" id="ProtNLM"/>
    </source>
</evidence>
<evidence type="ECO:0000313" key="3">
    <source>
        <dbReference type="Proteomes" id="UP000562045"/>
    </source>
</evidence>
<dbReference type="RefSeq" id="WP_179648602.1">
    <property type="nucleotide sequence ID" value="NZ_JACBZM010000001.1"/>
</dbReference>
<name>A0A7Z0CL46_9ACTN</name>
<dbReference type="AlphaFoldDB" id="A0A7Z0CL46"/>
<dbReference type="EMBL" id="JACBZM010000001">
    <property type="protein sequence ID" value="NYI44864.1"/>
    <property type="molecule type" value="Genomic_DNA"/>
</dbReference>
<accession>A0A7Z0CL46</accession>
<evidence type="ECO:0000256" key="1">
    <source>
        <dbReference type="SAM" id="SignalP"/>
    </source>
</evidence>
<dbReference type="Proteomes" id="UP000562045">
    <property type="component" value="Unassembled WGS sequence"/>
</dbReference>
<gene>
    <name evidence="2" type="ORF">BJ993_001944</name>
</gene>
<feature type="chain" id="PRO_5039386778" description="Lipoprotein" evidence="1">
    <location>
        <begin position="19"/>
        <end position="234"/>
    </location>
</feature>
<comment type="caution">
    <text evidence="2">The sequence shown here is derived from an EMBL/GenBank/DDBJ whole genome shotgun (WGS) entry which is preliminary data.</text>
</comment>
<organism evidence="2 3">
    <name type="scientific">Nocardioides aromaticivorans</name>
    <dbReference type="NCBI Taxonomy" id="200618"/>
    <lineage>
        <taxon>Bacteria</taxon>
        <taxon>Bacillati</taxon>
        <taxon>Actinomycetota</taxon>
        <taxon>Actinomycetes</taxon>
        <taxon>Propionibacteriales</taxon>
        <taxon>Nocardioidaceae</taxon>
        <taxon>Nocardioides</taxon>
    </lineage>
</organism>
<protein>
    <recommendedName>
        <fullName evidence="4">Lipoprotein</fullName>
    </recommendedName>
</protein>